<dbReference type="InterPro" id="IPR002524">
    <property type="entry name" value="Cation_efflux"/>
</dbReference>
<feature type="transmembrane region" description="Helical" evidence="8">
    <location>
        <begin position="40"/>
        <end position="57"/>
    </location>
</feature>
<evidence type="ECO:0000256" key="7">
    <source>
        <dbReference type="ARBA" id="ARBA00023136"/>
    </source>
</evidence>
<dbReference type="InterPro" id="IPR027470">
    <property type="entry name" value="Cation_efflux_CTD"/>
</dbReference>
<dbReference type="EMBL" id="BOMM01000064">
    <property type="protein sequence ID" value="GIE15234.1"/>
    <property type="molecule type" value="Genomic_DNA"/>
</dbReference>
<dbReference type="Pfam" id="PF16916">
    <property type="entry name" value="ZT_dimer"/>
    <property type="match status" value="1"/>
</dbReference>
<comment type="subcellular location">
    <subcellularLocation>
        <location evidence="1">Membrane</location>
        <topology evidence="1">Multi-pass membrane protein</topology>
    </subcellularLocation>
</comment>
<feature type="transmembrane region" description="Helical" evidence="8">
    <location>
        <begin position="77"/>
        <end position="96"/>
    </location>
</feature>
<evidence type="ECO:0000313" key="11">
    <source>
        <dbReference type="EMBL" id="GIE15234.1"/>
    </source>
</evidence>
<evidence type="ECO:0000256" key="8">
    <source>
        <dbReference type="SAM" id="Phobius"/>
    </source>
</evidence>
<evidence type="ECO:0000256" key="1">
    <source>
        <dbReference type="ARBA" id="ARBA00004141"/>
    </source>
</evidence>
<keyword evidence="4 8" id="KW-0812">Transmembrane</keyword>
<evidence type="ECO:0000259" key="9">
    <source>
        <dbReference type="Pfam" id="PF01545"/>
    </source>
</evidence>
<keyword evidence="5 8" id="KW-1133">Transmembrane helix</keyword>
<evidence type="ECO:0000256" key="4">
    <source>
        <dbReference type="ARBA" id="ARBA00022692"/>
    </source>
</evidence>
<feature type="transmembrane region" description="Helical" evidence="8">
    <location>
        <begin position="176"/>
        <end position="193"/>
    </location>
</feature>
<dbReference type="Gene3D" id="1.20.1510.10">
    <property type="entry name" value="Cation efflux protein transmembrane domain"/>
    <property type="match status" value="1"/>
</dbReference>
<keyword evidence="3" id="KW-0813">Transport</keyword>
<dbReference type="RefSeq" id="WP_239118433.1">
    <property type="nucleotide sequence ID" value="NZ_BAAABP010000080.1"/>
</dbReference>
<keyword evidence="6" id="KW-0406">Ion transport</keyword>
<proteinExistence type="inferred from homology"/>
<accession>A0A919J9M6</accession>
<comment type="caution">
    <text evidence="11">The sequence shown here is derived from an EMBL/GenBank/DDBJ whole genome shotgun (WGS) entry which is preliminary data.</text>
</comment>
<dbReference type="SUPFAM" id="SSF161111">
    <property type="entry name" value="Cation efflux protein transmembrane domain-like"/>
    <property type="match status" value="1"/>
</dbReference>
<sequence length="310" mass="32214">MSADTDRRWLTLALALIGAFMAGEVVVGIIARSLALLSDAAHMLTDAGAIVLALIAMRLAARAPKGGFTYGLKRAEILSAQANGLTMLLLAAWLGYEAVRRLIDPPPVAGQLVLITALVGVFVNIAAAWAMSRANRSSLNVEGAFQHVLNDLYAFVATAIAGVVMVTTGFARADGIATLVVVVLMVKAGLGLIRESGRIFLEAAPAGFDPAALGAEIVAMDEVVEVHDLHVWQITSGQPALSAHVLVVPGGDCHAVRGRIEELLRSRHHLTHSTLQVDHCAVGEPAGHCDDAHGLAYRAAAATPPGAASG</sequence>
<name>A0A919J9M6_9ACTN</name>
<keyword evidence="7 8" id="KW-0472">Membrane</keyword>
<evidence type="ECO:0000256" key="5">
    <source>
        <dbReference type="ARBA" id="ARBA00022989"/>
    </source>
</evidence>
<dbReference type="AlphaFoldDB" id="A0A919J9M6"/>
<keyword evidence="12" id="KW-1185">Reference proteome</keyword>
<evidence type="ECO:0000256" key="6">
    <source>
        <dbReference type="ARBA" id="ARBA00023065"/>
    </source>
</evidence>
<dbReference type="PANTHER" id="PTHR11562:SF17">
    <property type="entry name" value="RE54080P-RELATED"/>
    <property type="match status" value="1"/>
</dbReference>
<dbReference type="Pfam" id="PF01545">
    <property type="entry name" value="Cation_efflux"/>
    <property type="match status" value="1"/>
</dbReference>
<dbReference type="SUPFAM" id="SSF160240">
    <property type="entry name" value="Cation efflux protein cytoplasmic domain-like"/>
    <property type="match status" value="1"/>
</dbReference>
<dbReference type="GO" id="GO:0005886">
    <property type="term" value="C:plasma membrane"/>
    <property type="evidence" value="ECO:0007669"/>
    <property type="project" value="TreeGrafter"/>
</dbReference>
<feature type="domain" description="Cation efflux protein transmembrane" evidence="9">
    <location>
        <begin position="10"/>
        <end position="200"/>
    </location>
</feature>
<dbReference type="Proteomes" id="UP000598174">
    <property type="component" value="Unassembled WGS sequence"/>
</dbReference>
<dbReference type="InterPro" id="IPR036837">
    <property type="entry name" value="Cation_efflux_CTD_sf"/>
</dbReference>
<evidence type="ECO:0000256" key="3">
    <source>
        <dbReference type="ARBA" id="ARBA00022448"/>
    </source>
</evidence>
<evidence type="ECO:0000313" key="12">
    <source>
        <dbReference type="Proteomes" id="UP000598174"/>
    </source>
</evidence>
<comment type="similarity">
    <text evidence="2">Belongs to the cation diffusion facilitator (CDF) transporter (TC 2.A.4) family. SLC30A subfamily.</text>
</comment>
<feature type="transmembrane region" description="Helical" evidence="8">
    <location>
        <begin position="152"/>
        <end position="170"/>
    </location>
</feature>
<organism evidence="11 12">
    <name type="scientific">Paractinoplanes ferrugineus</name>
    <dbReference type="NCBI Taxonomy" id="113564"/>
    <lineage>
        <taxon>Bacteria</taxon>
        <taxon>Bacillati</taxon>
        <taxon>Actinomycetota</taxon>
        <taxon>Actinomycetes</taxon>
        <taxon>Micromonosporales</taxon>
        <taxon>Micromonosporaceae</taxon>
        <taxon>Paractinoplanes</taxon>
    </lineage>
</organism>
<dbReference type="NCBIfam" id="TIGR01297">
    <property type="entry name" value="CDF"/>
    <property type="match status" value="1"/>
</dbReference>
<evidence type="ECO:0000256" key="2">
    <source>
        <dbReference type="ARBA" id="ARBA00008873"/>
    </source>
</evidence>
<dbReference type="InterPro" id="IPR058533">
    <property type="entry name" value="Cation_efflux_TM"/>
</dbReference>
<protein>
    <submittedName>
        <fullName evidence="11">Cation transporter</fullName>
    </submittedName>
</protein>
<gene>
    <name evidence="11" type="ORF">Afe05nite_70740</name>
</gene>
<feature type="transmembrane region" description="Helical" evidence="8">
    <location>
        <begin position="12"/>
        <end position="34"/>
    </location>
</feature>
<feature type="transmembrane region" description="Helical" evidence="8">
    <location>
        <begin position="108"/>
        <end position="131"/>
    </location>
</feature>
<evidence type="ECO:0000259" key="10">
    <source>
        <dbReference type="Pfam" id="PF16916"/>
    </source>
</evidence>
<dbReference type="InterPro" id="IPR050681">
    <property type="entry name" value="CDF/SLC30A"/>
</dbReference>
<dbReference type="GO" id="GO:0005385">
    <property type="term" value="F:zinc ion transmembrane transporter activity"/>
    <property type="evidence" value="ECO:0007669"/>
    <property type="project" value="TreeGrafter"/>
</dbReference>
<dbReference type="InterPro" id="IPR027469">
    <property type="entry name" value="Cation_efflux_TMD_sf"/>
</dbReference>
<feature type="domain" description="Cation efflux protein cytoplasmic" evidence="10">
    <location>
        <begin position="217"/>
        <end position="280"/>
    </location>
</feature>
<reference evidence="11" key="1">
    <citation type="submission" date="2021-01" db="EMBL/GenBank/DDBJ databases">
        <title>Whole genome shotgun sequence of Actinoplanes ferrugineus NBRC 15555.</title>
        <authorList>
            <person name="Komaki H."/>
            <person name="Tamura T."/>
        </authorList>
    </citation>
    <scope>NUCLEOTIDE SEQUENCE</scope>
    <source>
        <strain evidence="11">NBRC 15555</strain>
    </source>
</reference>
<dbReference type="PANTHER" id="PTHR11562">
    <property type="entry name" value="CATION EFFLUX PROTEIN/ ZINC TRANSPORTER"/>
    <property type="match status" value="1"/>
</dbReference>